<keyword evidence="1" id="KW-0805">Transcription regulation</keyword>
<evidence type="ECO:0000313" key="7">
    <source>
        <dbReference type="EMBL" id="RDU36512.1"/>
    </source>
</evidence>
<dbReference type="PROSITE" id="PS51063">
    <property type="entry name" value="HTH_CRP_2"/>
    <property type="match status" value="1"/>
</dbReference>
<dbReference type="Pfam" id="PF00027">
    <property type="entry name" value="cNMP_binding"/>
    <property type="match status" value="1"/>
</dbReference>
<dbReference type="OrthoDB" id="9810708at2"/>
<dbReference type="InterPro" id="IPR018490">
    <property type="entry name" value="cNMP-bd_dom_sf"/>
</dbReference>
<evidence type="ECO:0000256" key="2">
    <source>
        <dbReference type="ARBA" id="ARBA00023125"/>
    </source>
</evidence>
<dbReference type="InterPro" id="IPR000595">
    <property type="entry name" value="cNMP-bd_dom"/>
</dbReference>
<dbReference type="GO" id="GO:0005829">
    <property type="term" value="C:cytosol"/>
    <property type="evidence" value="ECO:0007669"/>
    <property type="project" value="TreeGrafter"/>
</dbReference>
<dbReference type="GO" id="GO:0003700">
    <property type="term" value="F:DNA-binding transcription factor activity"/>
    <property type="evidence" value="ECO:0007669"/>
    <property type="project" value="TreeGrafter"/>
</dbReference>
<name>A0A3D8GQF2_9BACI</name>
<proteinExistence type="predicted"/>
<feature type="domain" description="HTH crp-type" evidence="6">
    <location>
        <begin position="140"/>
        <end position="213"/>
    </location>
</feature>
<dbReference type="GO" id="GO:0003677">
    <property type="term" value="F:DNA binding"/>
    <property type="evidence" value="ECO:0007669"/>
    <property type="project" value="UniProtKB-KW"/>
</dbReference>
<reference evidence="7 8" key="1">
    <citation type="submission" date="2018-07" db="EMBL/GenBank/DDBJ databases">
        <title>Bacillus sp. YLB-04 draft genome sequence.</title>
        <authorList>
            <person name="Yu L."/>
            <person name="Tang X."/>
        </authorList>
    </citation>
    <scope>NUCLEOTIDE SEQUENCE [LARGE SCALE GENOMIC DNA]</scope>
    <source>
        <strain evidence="7 8">YLB-04</strain>
    </source>
</reference>
<dbReference type="InterPro" id="IPR036390">
    <property type="entry name" value="WH_DNA-bd_sf"/>
</dbReference>
<dbReference type="AlphaFoldDB" id="A0A3D8GQF2"/>
<evidence type="ECO:0000259" key="6">
    <source>
        <dbReference type="PROSITE" id="PS51063"/>
    </source>
</evidence>
<dbReference type="RefSeq" id="WP_115452505.1">
    <property type="nucleotide sequence ID" value="NZ_QNQT01000005.1"/>
</dbReference>
<organism evidence="7 8">
    <name type="scientific">Neobacillus piezotolerans</name>
    <dbReference type="NCBI Taxonomy" id="2259171"/>
    <lineage>
        <taxon>Bacteria</taxon>
        <taxon>Bacillati</taxon>
        <taxon>Bacillota</taxon>
        <taxon>Bacilli</taxon>
        <taxon>Bacillales</taxon>
        <taxon>Bacillaceae</taxon>
        <taxon>Neobacillus</taxon>
    </lineage>
</organism>
<dbReference type="CDD" id="cd00092">
    <property type="entry name" value="HTH_CRP"/>
    <property type="match status" value="1"/>
</dbReference>
<evidence type="ECO:0000259" key="5">
    <source>
        <dbReference type="PROSITE" id="PS50042"/>
    </source>
</evidence>
<dbReference type="InterPro" id="IPR012318">
    <property type="entry name" value="HTH_CRP"/>
</dbReference>
<dbReference type="PANTHER" id="PTHR24567:SF74">
    <property type="entry name" value="HTH-TYPE TRANSCRIPTIONAL REGULATOR ARCR"/>
    <property type="match status" value="1"/>
</dbReference>
<keyword evidence="8" id="KW-1185">Reference proteome</keyword>
<dbReference type="CDD" id="cd00038">
    <property type="entry name" value="CAP_ED"/>
    <property type="match status" value="1"/>
</dbReference>
<accession>A0A3D8GQF2</accession>
<keyword evidence="4" id="KW-0804">Transcription</keyword>
<dbReference type="InterPro" id="IPR014710">
    <property type="entry name" value="RmlC-like_jellyroll"/>
</dbReference>
<dbReference type="EMBL" id="QNQT01000005">
    <property type="protein sequence ID" value="RDU36512.1"/>
    <property type="molecule type" value="Genomic_DNA"/>
</dbReference>
<protein>
    <submittedName>
        <fullName evidence="7">Crp/Fnr family transcriptional regulator</fullName>
    </submittedName>
</protein>
<dbReference type="SUPFAM" id="SSF46785">
    <property type="entry name" value="Winged helix' DNA-binding domain"/>
    <property type="match status" value="1"/>
</dbReference>
<dbReference type="PROSITE" id="PS50042">
    <property type="entry name" value="CNMP_BINDING_3"/>
    <property type="match status" value="1"/>
</dbReference>
<dbReference type="SMART" id="SM00100">
    <property type="entry name" value="cNMP"/>
    <property type="match status" value="1"/>
</dbReference>
<sequence length="232" mass="26369">MDECGKPSLSYELNELLRSANRTFDCPKGSYLFREGQEAGEVYIILSGKVQILKMNPQGQELLLRLCKENDIVGELTLFTVDPKYIFSARIVEDARIAALHIGNLEQAIFKNSKLALEFLNWMNDHMRKTMTKFKDLVLYGKKGALYSTLIRLSNSYGVENKEGIAIEVPLTTQDLANFCGTAREIVSRMLSDLKQKKIISVCSKRIIIHDIGYLKKENNCDNCPIEYCNVE</sequence>
<dbReference type="Pfam" id="PF13545">
    <property type="entry name" value="HTH_Crp_2"/>
    <property type="match status" value="1"/>
</dbReference>
<dbReference type="SUPFAM" id="SSF51206">
    <property type="entry name" value="cAMP-binding domain-like"/>
    <property type="match status" value="1"/>
</dbReference>
<dbReference type="InterPro" id="IPR036388">
    <property type="entry name" value="WH-like_DNA-bd_sf"/>
</dbReference>
<keyword evidence="2" id="KW-0238">DNA-binding</keyword>
<dbReference type="Gene3D" id="2.60.120.10">
    <property type="entry name" value="Jelly Rolls"/>
    <property type="match status" value="1"/>
</dbReference>
<evidence type="ECO:0000313" key="8">
    <source>
        <dbReference type="Proteomes" id="UP000257144"/>
    </source>
</evidence>
<dbReference type="InterPro" id="IPR050397">
    <property type="entry name" value="Env_Response_Regulators"/>
</dbReference>
<evidence type="ECO:0000256" key="4">
    <source>
        <dbReference type="ARBA" id="ARBA00023163"/>
    </source>
</evidence>
<evidence type="ECO:0000256" key="1">
    <source>
        <dbReference type="ARBA" id="ARBA00023015"/>
    </source>
</evidence>
<gene>
    <name evidence="7" type="ORF">DRW41_13360</name>
</gene>
<feature type="domain" description="Cyclic nucleotide-binding" evidence="5">
    <location>
        <begin position="22"/>
        <end position="109"/>
    </location>
</feature>
<dbReference type="PANTHER" id="PTHR24567">
    <property type="entry name" value="CRP FAMILY TRANSCRIPTIONAL REGULATORY PROTEIN"/>
    <property type="match status" value="1"/>
</dbReference>
<dbReference type="PRINTS" id="PR00034">
    <property type="entry name" value="HTHCRP"/>
</dbReference>
<dbReference type="Gene3D" id="1.10.10.10">
    <property type="entry name" value="Winged helix-like DNA-binding domain superfamily/Winged helix DNA-binding domain"/>
    <property type="match status" value="1"/>
</dbReference>
<dbReference type="SMART" id="SM00419">
    <property type="entry name" value="HTH_CRP"/>
    <property type="match status" value="1"/>
</dbReference>
<keyword evidence="3" id="KW-0010">Activator</keyword>
<evidence type="ECO:0000256" key="3">
    <source>
        <dbReference type="ARBA" id="ARBA00023159"/>
    </source>
</evidence>
<comment type="caution">
    <text evidence="7">The sequence shown here is derived from an EMBL/GenBank/DDBJ whole genome shotgun (WGS) entry which is preliminary data.</text>
</comment>
<dbReference type="Proteomes" id="UP000257144">
    <property type="component" value="Unassembled WGS sequence"/>
</dbReference>